<sequence length="289" mass="33407">MVSEAEIERLRLEADTIMTRYQTVEEALQDARNEPGDHWDEEELTVTLETPQGESIEVVLDLDQDPAANAQQRYERVKELEAELEQQQAVVGQLAPLPADPVAYRILYHLDTVEGNYPRSMAGHLDAERKQVEALCEEMETAGLLERVESGTVKQRRVKAKKADEVRQHHTYYRLSREGDHLLRFLADRDGKKNVLRHLPDGQKIAKRLARGGPDYPRMTAEELDMDFEYVRHLYRALRRVGLVTTYEGSTIKASERKLKPKDETHRKHTYYVTTSVADELLRELDKED</sequence>
<proteinExistence type="predicted"/>
<organism evidence="2 3">
    <name type="scientific">Halorientalis regularis</name>
    <dbReference type="NCBI Taxonomy" id="660518"/>
    <lineage>
        <taxon>Archaea</taxon>
        <taxon>Methanobacteriati</taxon>
        <taxon>Methanobacteriota</taxon>
        <taxon>Stenosarchaea group</taxon>
        <taxon>Halobacteria</taxon>
        <taxon>Halobacteriales</taxon>
        <taxon>Haloarculaceae</taxon>
        <taxon>Halorientalis</taxon>
    </lineage>
</organism>
<dbReference type="AlphaFoldDB" id="A0A1G7G291"/>
<dbReference type="Pfam" id="PF10007">
    <property type="entry name" value="DUF2250"/>
    <property type="match status" value="2"/>
</dbReference>
<evidence type="ECO:0000313" key="2">
    <source>
        <dbReference type="EMBL" id="SDE82165.1"/>
    </source>
</evidence>
<dbReference type="Proteomes" id="UP000199076">
    <property type="component" value="Unassembled WGS sequence"/>
</dbReference>
<dbReference type="Gene3D" id="1.10.10.10">
    <property type="entry name" value="Winged helix-like DNA-binding domain superfamily/Winged helix DNA-binding domain"/>
    <property type="match status" value="1"/>
</dbReference>
<evidence type="ECO:0000313" key="3">
    <source>
        <dbReference type="Proteomes" id="UP000199076"/>
    </source>
</evidence>
<feature type="coiled-coil region" evidence="1">
    <location>
        <begin position="7"/>
        <end position="34"/>
    </location>
</feature>
<gene>
    <name evidence="2" type="ORF">SAMN05216218_101459</name>
</gene>
<dbReference type="EMBL" id="FNBK01000001">
    <property type="protein sequence ID" value="SDE82165.1"/>
    <property type="molecule type" value="Genomic_DNA"/>
</dbReference>
<keyword evidence="3" id="KW-1185">Reference proteome</keyword>
<reference evidence="3" key="1">
    <citation type="submission" date="2016-10" db="EMBL/GenBank/DDBJ databases">
        <authorList>
            <person name="Varghese N."/>
            <person name="Submissions S."/>
        </authorList>
    </citation>
    <scope>NUCLEOTIDE SEQUENCE [LARGE SCALE GENOMIC DNA]</scope>
    <source>
        <strain evidence="3">IBRC-M 10760</strain>
    </source>
</reference>
<dbReference type="InterPro" id="IPR019254">
    <property type="entry name" value="DUF2250"/>
</dbReference>
<evidence type="ECO:0000256" key="1">
    <source>
        <dbReference type="SAM" id="Coils"/>
    </source>
</evidence>
<name>A0A1G7G291_9EURY</name>
<protein>
    <submittedName>
        <fullName evidence="2">Predicted transciptional regulator, contains HTH domain</fullName>
    </submittedName>
</protein>
<dbReference type="RefSeq" id="WP_092687419.1">
    <property type="nucleotide sequence ID" value="NZ_FNBK01000001.1"/>
</dbReference>
<dbReference type="InterPro" id="IPR036388">
    <property type="entry name" value="WH-like_DNA-bd_sf"/>
</dbReference>
<keyword evidence="1" id="KW-0175">Coiled coil</keyword>
<accession>A0A1G7G291</accession>
<dbReference type="OrthoDB" id="45652at2157"/>